<accession>A0A1E3ILE5</accession>
<dbReference type="EMBL" id="AWGH01000024">
    <property type="protein sequence ID" value="ODN88766.1"/>
    <property type="molecule type" value="Genomic_DNA"/>
</dbReference>
<dbReference type="AlphaFoldDB" id="A0A1E3ILE5"/>
<protein>
    <submittedName>
        <fullName evidence="1">Uncharacterized protein</fullName>
    </submittedName>
</protein>
<dbReference type="Proteomes" id="UP000094819">
    <property type="component" value="Unassembled WGS sequence"/>
</dbReference>
<sequence>MLRSRQAKPFSQADQGLNLTATFPSEIYFLDTCSPLVYKHVTLNEGNADNFFLGLADGKMKKGEMQQVPDKRVLGDITWLG</sequence>
<keyword evidence="2" id="KW-1185">Reference proteome</keyword>
<name>A0A1E3ILE5_9TREE</name>
<dbReference type="GeneID" id="30195780"/>
<organism evidence="1 2">
    <name type="scientific">Cryptococcus wingfieldii CBS 7118</name>
    <dbReference type="NCBI Taxonomy" id="1295528"/>
    <lineage>
        <taxon>Eukaryota</taxon>
        <taxon>Fungi</taxon>
        <taxon>Dikarya</taxon>
        <taxon>Basidiomycota</taxon>
        <taxon>Agaricomycotina</taxon>
        <taxon>Tremellomycetes</taxon>
        <taxon>Tremellales</taxon>
        <taxon>Cryptococcaceae</taxon>
        <taxon>Cryptococcus</taxon>
    </lineage>
</organism>
<comment type="caution">
    <text evidence="1">The sequence shown here is derived from an EMBL/GenBank/DDBJ whole genome shotgun (WGS) entry which is preliminary data.</text>
</comment>
<evidence type="ECO:0000313" key="1">
    <source>
        <dbReference type="EMBL" id="ODN88766.1"/>
    </source>
</evidence>
<reference evidence="1 2" key="1">
    <citation type="submission" date="2016-06" db="EMBL/GenBank/DDBJ databases">
        <title>Evolution of pathogenesis and genome organization in the Tremellales.</title>
        <authorList>
            <person name="Cuomo C."/>
            <person name="Litvintseva A."/>
            <person name="Heitman J."/>
            <person name="Chen Y."/>
            <person name="Sun S."/>
            <person name="Springer D."/>
            <person name="Dromer F."/>
            <person name="Young S."/>
            <person name="Zeng Q."/>
            <person name="Chapman S."/>
            <person name="Gujja S."/>
            <person name="Saif S."/>
            <person name="Birren B."/>
        </authorList>
    </citation>
    <scope>NUCLEOTIDE SEQUENCE [LARGE SCALE GENOMIC DNA]</scope>
    <source>
        <strain evidence="1 2">CBS 7118</strain>
    </source>
</reference>
<evidence type="ECO:0000313" key="2">
    <source>
        <dbReference type="Proteomes" id="UP000094819"/>
    </source>
</evidence>
<dbReference type="RefSeq" id="XP_019029324.1">
    <property type="nucleotide sequence ID" value="XM_019178623.1"/>
</dbReference>
<gene>
    <name evidence="1" type="ORF">L198_06568</name>
</gene>
<proteinExistence type="predicted"/>